<dbReference type="EMBL" id="AEMG01000002">
    <property type="protein sequence ID" value="EFW93942.1"/>
    <property type="molecule type" value="Genomic_DNA"/>
</dbReference>
<evidence type="ECO:0000313" key="2">
    <source>
        <dbReference type="EMBL" id="EFW93942.1"/>
    </source>
</evidence>
<reference evidence="5" key="2">
    <citation type="submission" date="2016-11" db="EMBL/GenBank/DDBJ databases">
        <authorList>
            <person name="Varghese N."/>
            <person name="Submissions S."/>
        </authorList>
    </citation>
    <scope>NUCLEOTIDE SEQUENCE [LARGE SCALE GENOMIC DNA]</scope>
    <source>
        <strain evidence="5">DX253</strain>
    </source>
</reference>
<proteinExistence type="predicted"/>
<name>E7QNE7_HALPU</name>
<protein>
    <submittedName>
        <fullName evidence="2">Uncharacterized protein</fullName>
    </submittedName>
</protein>
<reference evidence="2 4" key="1">
    <citation type="journal article" date="2014" name="ISME J.">
        <title>Trehalose/2-sulfotrehalose biosynthesis and glycine-betaine uptake are widely spread mechanisms for osmoadaptation in the Halobacteriales.</title>
        <authorList>
            <person name="Youssef N.H."/>
            <person name="Savage-Ashlock K.N."/>
            <person name="McCully A.L."/>
            <person name="Luedtke B."/>
            <person name="Shaw E.I."/>
            <person name="Hoff W.D."/>
            <person name="Elshahed M.S."/>
        </authorList>
    </citation>
    <scope>NUCLEOTIDE SEQUENCE [LARGE SCALE GENOMIC DNA]</scope>
    <source>
        <strain evidence="2 4">DX253</strain>
    </source>
</reference>
<accession>E7QNE7</accession>
<keyword evidence="1" id="KW-0472">Membrane</keyword>
<dbReference type="Proteomes" id="UP000184203">
    <property type="component" value="Unassembled WGS sequence"/>
</dbReference>
<evidence type="ECO:0000256" key="1">
    <source>
        <dbReference type="SAM" id="Phobius"/>
    </source>
</evidence>
<organism evidence="2 4">
    <name type="scientific">Haladaptatus paucihalophilus DX253</name>
    <dbReference type="NCBI Taxonomy" id="797209"/>
    <lineage>
        <taxon>Archaea</taxon>
        <taxon>Methanobacteriati</taxon>
        <taxon>Methanobacteriota</taxon>
        <taxon>Stenosarchaea group</taxon>
        <taxon>Halobacteria</taxon>
        <taxon>Halobacteriales</taxon>
        <taxon>Haladaptataceae</taxon>
        <taxon>Haladaptatus</taxon>
    </lineage>
</organism>
<keyword evidence="1" id="KW-0812">Transmembrane</keyword>
<feature type="transmembrane region" description="Helical" evidence="1">
    <location>
        <begin position="28"/>
        <end position="50"/>
    </location>
</feature>
<keyword evidence="5" id="KW-1185">Reference proteome</keyword>
<evidence type="ECO:0000313" key="3">
    <source>
        <dbReference type="EMBL" id="SHK66219.1"/>
    </source>
</evidence>
<keyword evidence="1" id="KW-1133">Transmembrane helix</keyword>
<sequence length="88" mass="8985">MKYETTPGLAEPTPGYDIVRRALATLSILALGVASALAVGTVFVYGAALLGAGVPILLLGWAASIGVVFALPFLVVRLVTAALSAFRL</sequence>
<evidence type="ECO:0000313" key="4">
    <source>
        <dbReference type="Proteomes" id="UP000003751"/>
    </source>
</evidence>
<dbReference type="RefSeq" id="WP_007976626.1">
    <property type="nucleotide sequence ID" value="NZ_AEMG01000002.1"/>
</dbReference>
<dbReference type="EMBL" id="FRAN01000002">
    <property type="protein sequence ID" value="SHK66219.1"/>
    <property type="molecule type" value="Genomic_DNA"/>
</dbReference>
<reference evidence="3" key="3">
    <citation type="submission" date="2016-11" db="EMBL/GenBank/DDBJ databases">
        <authorList>
            <person name="Jaros S."/>
            <person name="Januszkiewicz K."/>
            <person name="Wedrychowicz H."/>
        </authorList>
    </citation>
    <scope>NUCLEOTIDE SEQUENCE [LARGE SCALE GENOMIC DNA]</scope>
    <source>
        <strain evidence="3">DX253</strain>
    </source>
</reference>
<evidence type="ECO:0000313" key="5">
    <source>
        <dbReference type="Proteomes" id="UP000184203"/>
    </source>
</evidence>
<feature type="transmembrane region" description="Helical" evidence="1">
    <location>
        <begin position="56"/>
        <end position="79"/>
    </location>
</feature>
<gene>
    <name evidence="3" type="ORF">SAMN05444342_2022</name>
    <name evidence="2" type="ORF">ZOD2009_02325</name>
</gene>
<dbReference type="Proteomes" id="UP000003751">
    <property type="component" value="Unassembled WGS sequence"/>
</dbReference>
<dbReference type="PATRIC" id="fig|797209.4.peg.454"/>
<dbReference type="AlphaFoldDB" id="E7QNE7"/>